<evidence type="ECO:0000313" key="4">
    <source>
        <dbReference type="Proteomes" id="UP000095767"/>
    </source>
</evidence>
<comment type="caution">
    <text evidence="3">The sequence shown here is derived from an EMBL/GenBank/DDBJ whole genome shotgun (WGS) entry which is preliminary data.</text>
</comment>
<evidence type="ECO:0000313" key="3">
    <source>
        <dbReference type="EMBL" id="OEL33921.1"/>
    </source>
</evidence>
<evidence type="ECO:0000259" key="2">
    <source>
        <dbReference type="SMART" id="SM00499"/>
    </source>
</evidence>
<name>A0A1E5W929_9POAL</name>
<keyword evidence="1" id="KW-0813">Transport</keyword>
<reference evidence="3 4" key="1">
    <citation type="submission" date="2016-09" db="EMBL/GenBank/DDBJ databases">
        <title>The draft genome of Dichanthelium oligosanthes: A C3 panicoid grass species.</title>
        <authorList>
            <person name="Studer A.J."/>
            <person name="Schnable J.C."/>
            <person name="Brutnell T.P."/>
        </authorList>
    </citation>
    <scope>NUCLEOTIDE SEQUENCE [LARGE SCALE GENOMIC DNA]</scope>
    <source>
        <strain evidence="4">cv. Kellogg 1175</strain>
        <tissue evidence="3">Leaf</tissue>
    </source>
</reference>
<protein>
    <recommendedName>
        <fullName evidence="1">Non-specific lipid-transfer protein</fullName>
    </recommendedName>
</protein>
<dbReference type="SMART" id="SM00499">
    <property type="entry name" value="AAI"/>
    <property type="match status" value="1"/>
</dbReference>
<organism evidence="3 4">
    <name type="scientific">Dichanthelium oligosanthes</name>
    <dbReference type="NCBI Taxonomy" id="888268"/>
    <lineage>
        <taxon>Eukaryota</taxon>
        <taxon>Viridiplantae</taxon>
        <taxon>Streptophyta</taxon>
        <taxon>Embryophyta</taxon>
        <taxon>Tracheophyta</taxon>
        <taxon>Spermatophyta</taxon>
        <taxon>Magnoliopsida</taxon>
        <taxon>Liliopsida</taxon>
        <taxon>Poales</taxon>
        <taxon>Poaceae</taxon>
        <taxon>PACMAD clade</taxon>
        <taxon>Panicoideae</taxon>
        <taxon>Panicodae</taxon>
        <taxon>Paniceae</taxon>
        <taxon>Dichantheliinae</taxon>
        <taxon>Dichanthelium</taxon>
    </lineage>
</organism>
<dbReference type="SUPFAM" id="SSF47699">
    <property type="entry name" value="Bifunctional inhibitor/lipid-transfer protein/seed storage 2S albumin"/>
    <property type="match status" value="1"/>
</dbReference>
<dbReference type="Proteomes" id="UP000095767">
    <property type="component" value="Unassembled WGS sequence"/>
</dbReference>
<comment type="function">
    <text evidence="1">Plant non-specific lipid-transfer proteins transfer phospholipids as well as galactolipids across membranes. May play a role in wax or cutin deposition in the cell walls of expanding epidermal cells and certain secretory tissues.</text>
</comment>
<dbReference type="CDD" id="cd01960">
    <property type="entry name" value="nsLTP1"/>
    <property type="match status" value="1"/>
</dbReference>
<dbReference type="InterPro" id="IPR000528">
    <property type="entry name" value="Plant_nsLTP"/>
</dbReference>
<dbReference type="Gene3D" id="1.10.110.10">
    <property type="entry name" value="Plant lipid-transfer and hydrophobic proteins"/>
    <property type="match status" value="1"/>
</dbReference>
<dbReference type="PRINTS" id="PR00382">
    <property type="entry name" value="LIPIDTRNSFER"/>
</dbReference>
<dbReference type="OrthoDB" id="1890443at2759"/>
<dbReference type="STRING" id="888268.A0A1E5W929"/>
<evidence type="ECO:0000256" key="1">
    <source>
        <dbReference type="RuleBase" id="RU000628"/>
    </source>
</evidence>
<gene>
    <name evidence="3" type="ORF">BAE44_0005060</name>
</gene>
<dbReference type="AlphaFoldDB" id="A0A1E5W929"/>
<accession>A0A1E5W929</accession>
<feature type="non-terminal residue" evidence="3">
    <location>
        <position position="81"/>
    </location>
</feature>
<dbReference type="EMBL" id="LWDX02017084">
    <property type="protein sequence ID" value="OEL33921.1"/>
    <property type="molecule type" value="Genomic_DNA"/>
</dbReference>
<proteinExistence type="inferred from homology"/>
<dbReference type="InterPro" id="IPR036312">
    <property type="entry name" value="Bifun_inhib/LTP/seed_sf"/>
</dbReference>
<dbReference type="GO" id="GO:0008289">
    <property type="term" value="F:lipid binding"/>
    <property type="evidence" value="ECO:0007669"/>
    <property type="project" value="UniProtKB-KW"/>
</dbReference>
<feature type="domain" description="Bifunctional inhibitor/plant lipid transfer protein/seed storage helical" evidence="2">
    <location>
        <begin position="4"/>
        <end position="79"/>
    </location>
</feature>
<dbReference type="InterPro" id="IPR016140">
    <property type="entry name" value="Bifunc_inhib/LTP/seed_store"/>
</dbReference>
<dbReference type="GO" id="GO:0006869">
    <property type="term" value="P:lipid transport"/>
    <property type="evidence" value="ECO:0007669"/>
    <property type="project" value="InterPro"/>
</dbReference>
<comment type="similarity">
    <text evidence="1">Belongs to the plant LTP family.</text>
</comment>
<sequence length="81" mass="8101">MSPCFAYAQGVGNYPSGACCSGLRAVVSAAATAADRRAACDCLKAAAARVSGLDATKAAMIPARCAVKLPYTISPSADCSR</sequence>
<keyword evidence="1" id="KW-0446">Lipid-binding</keyword>
<dbReference type="Pfam" id="PF00234">
    <property type="entry name" value="Tryp_alpha_amyl"/>
    <property type="match status" value="1"/>
</dbReference>
<keyword evidence="4" id="KW-1185">Reference proteome</keyword>
<dbReference type="PANTHER" id="PTHR33076">
    <property type="entry name" value="NON-SPECIFIC LIPID-TRANSFER PROTEIN 2-RELATED"/>
    <property type="match status" value="1"/>
</dbReference>